<protein>
    <submittedName>
        <fullName evidence="2">Uncharacterized protein</fullName>
    </submittedName>
</protein>
<sequence>MSLLRALLSFLLIRNSVIRVGLVHVYGLCRCCCERQHGQQLVRARH</sequence>
<accession>A0A8T0GDF3</accession>
<feature type="chain" id="PRO_5035868171" evidence="1">
    <location>
        <begin position="20"/>
        <end position="46"/>
    </location>
</feature>
<evidence type="ECO:0000313" key="2">
    <source>
        <dbReference type="EMBL" id="KAG0555242.1"/>
    </source>
</evidence>
<dbReference type="EMBL" id="CM026433">
    <property type="protein sequence ID" value="KAG0555242.1"/>
    <property type="molecule type" value="Genomic_DNA"/>
</dbReference>
<keyword evidence="3" id="KW-1185">Reference proteome</keyword>
<evidence type="ECO:0000313" key="3">
    <source>
        <dbReference type="Proteomes" id="UP000822688"/>
    </source>
</evidence>
<comment type="caution">
    <text evidence="2">The sequence shown here is derived from an EMBL/GenBank/DDBJ whole genome shotgun (WGS) entry which is preliminary data.</text>
</comment>
<organism evidence="2 3">
    <name type="scientific">Ceratodon purpureus</name>
    <name type="common">Fire moss</name>
    <name type="synonym">Dicranum purpureum</name>
    <dbReference type="NCBI Taxonomy" id="3225"/>
    <lineage>
        <taxon>Eukaryota</taxon>
        <taxon>Viridiplantae</taxon>
        <taxon>Streptophyta</taxon>
        <taxon>Embryophyta</taxon>
        <taxon>Bryophyta</taxon>
        <taxon>Bryophytina</taxon>
        <taxon>Bryopsida</taxon>
        <taxon>Dicranidae</taxon>
        <taxon>Pseudoditrichales</taxon>
        <taxon>Ditrichaceae</taxon>
        <taxon>Ceratodon</taxon>
    </lineage>
</organism>
<dbReference type="AlphaFoldDB" id="A0A8T0GDF3"/>
<dbReference type="Proteomes" id="UP000822688">
    <property type="component" value="Chromosome 12"/>
</dbReference>
<keyword evidence="1" id="KW-0732">Signal</keyword>
<name>A0A8T0GDF3_CERPU</name>
<feature type="signal peptide" evidence="1">
    <location>
        <begin position="1"/>
        <end position="19"/>
    </location>
</feature>
<evidence type="ECO:0000256" key="1">
    <source>
        <dbReference type="SAM" id="SignalP"/>
    </source>
</evidence>
<proteinExistence type="predicted"/>
<reference evidence="2" key="1">
    <citation type="submission" date="2020-06" db="EMBL/GenBank/DDBJ databases">
        <title>WGS assembly of Ceratodon purpureus strain R40.</title>
        <authorList>
            <person name="Carey S.B."/>
            <person name="Jenkins J."/>
            <person name="Shu S."/>
            <person name="Lovell J.T."/>
            <person name="Sreedasyam A."/>
            <person name="Maumus F."/>
            <person name="Tiley G.P."/>
            <person name="Fernandez-Pozo N."/>
            <person name="Barry K."/>
            <person name="Chen C."/>
            <person name="Wang M."/>
            <person name="Lipzen A."/>
            <person name="Daum C."/>
            <person name="Saski C.A."/>
            <person name="Payton A.C."/>
            <person name="Mcbreen J.C."/>
            <person name="Conrad R.E."/>
            <person name="Kollar L.M."/>
            <person name="Olsson S."/>
            <person name="Huttunen S."/>
            <person name="Landis J.B."/>
            <person name="Wickett N.J."/>
            <person name="Johnson M.G."/>
            <person name="Rensing S.A."/>
            <person name="Grimwood J."/>
            <person name="Schmutz J."/>
            <person name="Mcdaniel S.F."/>
        </authorList>
    </citation>
    <scope>NUCLEOTIDE SEQUENCE</scope>
    <source>
        <strain evidence="2">R40</strain>
    </source>
</reference>
<gene>
    <name evidence="2" type="ORF">KC19_12G155100</name>
</gene>